<dbReference type="CDD" id="cd05568">
    <property type="entry name" value="PTS_IIB_bgl_like"/>
    <property type="match status" value="1"/>
</dbReference>
<protein>
    <submittedName>
        <fullName evidence="9">Transcriptional antiterminator BglG</fullName>
    </submittedName>
</protein>
<reference evidence="9 10" key="1">
    <citation type="submission" date="2017-11" db="EMBL/GenBank/DDBJ databases">
        <title>Comparitive Functional Genomics of Dry Heat Resistant strains isolated from the Viking Spacecraft.</title>
        <authorList>
            <person name="Seuylemezian A."/>
            <person name="Cooper K."/>
            <person name="Vaishampayan P."/>
        </authorList>
    </citation>
    <scope>NUCLEOTIDE SEQUENCE [LARGE SCALE GENOMIC DNA]</scope>
    <source>
        <strain evidence="9 10">V32-6</strain>
    </source>
</reference>
<dbReference type="InterPro" id="IPR003501">
    <property type="entry name" value="PTS_EIIB_2/3"/>
</dbReference>
<dbReference type="Pfam" id="PF05043">
    <property type="entry name" value="Mga"/>
    <property type="match status" value="1"/>
</dbReference>
<evidence type="ECO:0000256" key="2">
    <source>
        <dbReference type="ARBA" id="ARBA00022737"/>
    </source>
</evidence>
<dbReference type="InterPro" id="IPR050661">
    <property type="entry name" value="BglG_antiterminators"/>
</dbReference>
<dbReference type="InterPro" id="IPR002178">
    <property type="entry name" value="PTS_EIIA_type-2_dom"/>
</dbReference>
<dbReference type="InterPro" id="IPR013011">
    <property type="entry name" value="PTS_EIIB_2"/>
</dbReference>
<dbReference type="InterPro" id="IPR036095">
    <property type="entry name" value="PTS_EIIB-like_sf"/>
</dbReference>
<dbReference type="Gene3D" id="3.40.930.10">
    <property type="entry name" value="Mannitol-specific EII, Chain A"/>
    <property type="match status" value="1"/>
</dbReference>
<evidence type="ECO:0000259" key="6">
    <source>
        <dbReference type="PROSITE" id="PS51094"/>
    </source>
</evidence>
<dbReference type="InterPro" id="IPR036634">
    <property type="entry name" value="PRD_sf"/>
</dbReference>
<sequence>MSDLMVDERVVQIIEILKKRTYCTLEYLAETMGVSTRTIRNYSKQLNSDLEGIASVVNEKGKGYHLLIEDKQLFEGFMEKIQTNKNQQDSPQSRIAFIIDRLINSDEINTLDELAFQMNIGRTTLVNELKRVAVVLETYDLSIRGKQNSGMYLSGNELNLRFFILDNLYDYLYSAYPLDGDIKEEIFRIANQFDLESTTQNRLIRFIIVMLDRLLNGHPITEINERHYKLTETKDYQLGLEIAAAIERHLPIKIPQPEILFITLPIAGRRTPTNNRTLADVTVTEDVKNLLNKIIETVGFEKGVILENKEFFEDLQFHLTFMLNRLMFGMRISNPLLADVKEKYPVAYKMSEIAGNVIEAEYGLKVSEDELGYIAFYFGVFIAQNEVKVKRLREVAVICGTGRGTAKLVAIQLQRVLNQNTKIDLFSESEITKEGLANYDMIFSTVQISIETEAPLISINEIFDEKSISQQIERVTYLQKFKLKDTGNNHSIIKMLTNEDKFFVLDSQKGYKENVDLMIEDLVMKGYLDEAFKERLKVRAEKGSMVFDQYIALPHTVNQCSNRIELALGVFPETVIADGKEIKLVFLMGIPEQTDYDASLLVKIYDEIIRIAASQKLVSQLAGTTSYEELSKYLEQASRFS</sequence>
<dbReference type="InterPro" id="IPR036390">
    <property type="entry name" value="WH_DNA-bd_sf"/>
</dbReference>
<dbReference type="SUPFAM" id="SSF63520">
    <property type="entry name" value="PTS-regulatory domain, PRD"/>
    <property type="match status" value="2"/>
</dbReference>
<keyword evidence="2" id="KW-0677">Repeat</keyword>
<keyword evidence="1" id="KW-0808">Transferase</keyword>
<accession>A0A2N5HTP7</accession>
<dbReference type="GO" id="GO:0006355">
    <property type="term" value="P:regulation of DNA-templated transcription"/>
    <property type="evidence" value="ECO:0007669"/>
    <property type="project" value="InterPro"/>
</dbReference>
<evidence type="ECO:0000259" key="7">
    <source>
        <dbReference type="PROSITE" id="PS51099"/>
    </source>
</evidence>
<gene>
    <name evidence="9" type="ORF">CVD27_02365</name>
</gene>
<keyword evidence="10" id="KW-1185">Reference proteome</keyword>
<organism evidence="9 10">
    <name type="scientific">Neobacillus cucumis</name>
    <dbReference type="NCBI Taxonomy" id="1740721"/>
    <lineage>
        <taxon>Bacteria</taxon>
        <taxon>Bacillati</taxon>
        <taxon>Bacillota</taxon>
        <taxon>Bacilli</taxon>
        <taxon>Bacillales</taxon>
        <taxon>Bacillaceae</taxon>
        <taxon>Neobacillus</taxon>
    </lineage>
</organism>
<proteinExistence type="predicted"/>
<feature type="domain" description="PTS EIIB type-2" evidence="7">
    <location>
        <begin position="393"/>
        <end position="480"/>
    </location>
</feature>
<dbReference type="Pfam" id="PF00874">
    <property type="entry name" value="PRD"/>
    <property type="match status" value="2"/>
</dbReference>
<dbReference type="InterPro" id="IPR007737">
    <property type="entry name" value="Mga_HTH"/>
</dbReference>
<evidence type="ECO:0000259" key="8">
    <source>
        <dbReference type="PROSITE" id="PS51372"/>
    </source>
</evidence>
<dbReference type="Gene3D" id="1.10.10.10">
    <property type="entry name" value="Winged helix-like DNA-binding domain superfamily/Winged helix DNA-binding domain"/>
    <property type="match status" value="1"/>
</dbReference>
<dbReference type="SUPFAM" id="SSF46785">
    <property type="entry name" value="Winged helix' DNA-binding domain"/>
    <property type="match status" value="1"/>
</dbReference>
<dbReference type="Gene3D" id="3.40.50.2300">
    <property type="match status" value="1"/>
</dbReference>
<evidence type="ECO:0000313" key="9">
    <source>
        <dbReference type="EMBL" id="PLS08896.1"/>
    </source>
</evidence>
<dbReference type="AlphaFoldDB" id="A0A2N5HTP7"/>
<dbReference type="Proteomes" id="UP000234950">
    <property type="component" value="Unassembled WGS sequence"/>
</dbReference>
<dbReference type="InterPro" id="IPR011608">
    <property type="entry name" value="PRD"/>
</dbReference>
<keyword evidence="3" id="KW-0805">Transcription regulation</keyword>
<dbReference type="GO" id="GO:0008982">
    <property type="term" value="F:protein-N(PI)-phosphohistidine-sugar phosphotransferase activity"/>
    <property type="evidence" value="ECO:0007669"/>
    <property type="project" value="InterPro"/>
</dbReference>
<dbReference type="PROSITE" id="PS51099">
    <property type="entry name" value="PTS_EIIB_TYPE_2"/>
    <property type="match status" value="1"/>
</dbReference>
<dbReference type="InterPro" id="IPR036388">
    <property type="entry name" value="WH-like_DNA-bd_sf"/>
</dbReference>
<feature type="domain" description="PTS EIIA type-2" evidence="6">
    <location>
        <begin position="494"/>
        <end position="637"/>
    </location>
</feature>
<dbReference type="SUPFAM" id="SSF55804">
    <property type="entry name" value="Phoshotransferase/anion transport protein"/>
    <property type="match status" value="1"/>
</dbReference>
<dbReference type="EMBL" id="PGVE01000015">
    <property type="protein sequence ID" value="PLS08896.1"/>
    <property type="molecule type" value="Genomic_DNA"/>
</dbReference>
<dbReference type="PROSITE" id="PS51094">
    <property type="entry name" value="PTS_EIIA_TYPE_2"/>
    <property type="match status" value="1"/>
</dbReference>
<dbReference type="SUPFAM" id="SSF52794">
    <property type="entry name" value="PTS system IIB component-like"/>
    <property type="match status" value="1"/>
</dbReference>
<dbReference type="PROSITE" id="PS51372">
    <property type="entry name" value="PRD_2"/>
    <property type="match status" value="2"/>
</dbReference>
<feature type="domain" description="PRD" evidence="8">
    <location>
        <begin position="170"/>
        <end position="276"/>
    </location>
</feature>
<evidence type="ECO:0000256" key="1">
    <source>
        <dbReference type="ARBA" id="ARBA00022679"/>
    </source>
</evidence>
<name>A0A2N5HTP7_9BACI</name>
<dbReference type="InterPro" id="IPR013196">
    <property type="entry name" value="HTH_11"/>
</dbReference>
<dbReference type="InterPro" id="IPR016152">
    <property type="entry name" value="PTrfase/Anion_transptr"/>
</dbReference>
<keyword evidence="4" id="KW-0010">Activator</keyword>
<evidence type="ECO:0000256" key="5">
    <source>
        <dbReference type="ARBA" id="ARBA00023163"/>
    </source>
</evidence>
<dbReference type="PANTHER" id="PTHR30185">
    <property type="entry name" value="CRYPTIC BETA-GLUCOSIDE BGL OPERON ANTITERMINATOR"/>
    <property type="match status" value="1"/>
</dbReference>
<keyword evidence="5" id="KW-0804">Transcription</keyword>
<evidence type="ECO:0000256" key="4">
    <source>
        <dbReference type="ARBA" id="ARBA00023159"/>
    </source>
</evidence>
<dbReference type="Pfam" id="PF02302">
    <property type="entry name" value="PTS_IIB"/>
    <property type="match status" value="1"/>
</dbReference>
<dbReference type="GO" id="GO:0009401">
    <property type="term" value="P:phosphoenolpyruvate-dependent sugar phosphotransferase system"/>
    <property type="evidence" value="ECO:0007669"/>
    <property type="project" value="InterPro"/>
</dbReference>
<feature type="domain" description="PRD" evidence="8">
    <location>
        <begin position="282"/>
        <end position="388"/>
    </location>
</feature>
<dbReference type="Gene3D" id="1.10.1790.10">
    <property type="entry name" value="PRD domain"/>
    <property type="match status" value="2"/>
</dbReference>
<dbReference type="OrthoDB" id="3710983at2"/>
<dbReference type="RefSeq" id="WP_101646297.1">
    <property type="nucleotide sequence ID" value="NZ_PGVE01000015.1"/>
</dbReference>
<dbReference type="Pfam" id="PF00359">
    <property type="entry name" value="PTS_EIIA_2"/>
    <property type="match status" value="1"/>
</dbReference>
<evidence type="ECO:0000313" key="10">
    <source>
        <dbReference type="Proteomes" id="UP000234950"/>
    </source>
</evidence>
<evidence type="ECO:0000256" key="3">
    <source>
        <dbReference type="ARBA" id="ARBA00023015"/>
    </source>
</evidence>
<comment type="caution">
    <text evidence="9">The sequence shown here is derived from an EMBL/GenBank/DDBJ whole genome shotgun (WGS) entry which is preliminary data.</text>
</comment>
<dbReference type="PANTHER" id="PTHR30185:SF18">
    <property type="entry name" value="TRANSCRIPTIONAL REGULATOR MTLR"/>
    <property type="match status" value="1"/>
</dbReference>
<dbReference type="Pfam" id="PF08279">
    <property type="entry name" value="HTH_11"/>
    <property type="match status" value="1"/>
</dbReference>